<dbReference type="EMBL" id="JASMQC010000008">
    <property type="protein sequence ID" value="KAK1943057.1"/>
    <property type="molecule type" value="Genomic_DNA"/>
</dbReference>
<comment type="caution">
    <text evidence="1">The sequence shown here is derived from an EMBL/GenBank/DDBJ whole genome shotgun (WGS) entry which is preliminary data.</text>
</comment>
<proteinExistence type="predicted"/>
<gene>
    <name evidence="1" type="ORF">P3T76_005694</name>
</gene>
<dbReference type="Proteomes" id="UP001259832">
    <property type="component" value="Unassembled WGS sequence"/>
</dbReference>
<evidence type="ECO:0000313" key="1">
    <source>
        <dbReference type="EMBL" id="KAK1943057.1"/>
    </source>
</evidence>
<reference evidence="1" key="1">
    <citation type="submission" date="2023-08" db="EMBL/GenBank/DDBJ databases">
        <title>Reference Genome Resource for the Citrus Pathogen Phytophthora citrophthora.</title>
        <authorList>
            <person name="Moller H."/>
            <person name="Coetzee B."/>
            <person name="Rose L.J."/>
            <person name="Van Niekerk J.M."/>
        </authorList>
    </citation>
    <scope>NUCLEOTIDE SEQUENCE</scope>
    <source>
        <strain evidence="1">STE-U-9442</strain>
    </source>
</reference>
<accession>A0AAD9LPV8</accession>
<sequence>MKLFLRDGFILDDTASGYRDHVLSLGKQAEAAVLAFLAENKATSRGSGAVLKHLRALHRSGALNAMIDRHQRLLQTTAIKDPAPGYTQNILEIVSQ</sequence>
<keyword evidence="2" id="KW-1185">Reference proteome</keyword>
<evidence type="ECO:0000313" key="2">
    <source>
        <dbReference type="Proteomes" id="UP001259832"/>
    </source>
</evidence>
<name>A0AAD9LPV8_9STRA</name>
<dbReference type="AlphaFoldDB" id="A0AAD9LPV8"/>
<protein>
    <submittedName>
        <fullName evidence="1">Uncharacterized protein</fullName>
    </submittedName>
</protein>
<organism evidence="1 2">
    <name type="scientific">Phytophthora citrophthora</name>
    <dbReference type="NCBI Taxonomy" id="4793"/>
    <lineage>
        <taxon>Eukaryota</taxon>
        <taxon>Sar</taxon>
        <taxon>Stramenopiles</taxon>
        <taxon>Oomycota</taxon>
        <taxon>Peronosporomycetes</taxon>
        <taxon>Peronosporales</taxon>
        <taxon>Peronosporaceae</taxon>
        <taxon>Phytophthora</taxon>
    </lineage>
</organism>